<evidence type="ECO:0000256" key="7">
    <source>
        <dbReference type="ARBA" id="ARBA00022840"/>
    </source>
</evidence>
<name>A0ABV1LWT9_9BURK</name>
<dbReference type="EMBL" id="JAOALG010000002">
    <property type="protein sequence ID" value="MEQ5843391.1"/>
    <property type="molecule type" value="Genomic_DNA"/>
</dbReference>
<evidence type="ECO:0000313" key="12">
    <source>
        <dbReference type="Proteomes" id="UP001469089"/>
    </source>
</evidence>
<keyword evidence="12" id="KW-1185">Reference proteome</keyword>
<keyword evidence="4" id="KW-1003">Cell membrane</keyword>
<keyword evidence="5" id="KW-0997">Cell inner membrane</keyword>
<evidence type="ECO:0000256" key="3">
    <source>
        <dbReference type="ARBA" id="ARBA00022448"/>
    </source>
</evidence>
<sequence length="281" mass="30851">MPSSSPAPASSAQGTPLVQVRGLHKRYGEVEVLRGVDLDIRKSEVVCIIGPSGSGKSTLLRCIAALEPYDEGDVRIEGDLLGYTERNGQRVRASHGEINRVRRNVGMVFQQFNLWPHMTALGNVSEALLRVRRLSRDEARSRALAMLETVGLAHKADAYPAKLSGGQQQRVAIARALAMEPHIMLFDEPTSALDPELVGEVLQVMKQLARDGMTMAVVTHEMGFAAQVADKVVFIDQGQIAVQGAPREVFHDAGQPRLRQFLQNYFDRNAFWARSGEADAP</sequence>
<dbReference type="SUPFAM" id="SSF52540">
    <property type="entry name" value="P-loop containing nucleoside triphosphate hydrolases"/>
    <property type="match status" value="1"/>
</dbReference>
<proteinExistence type="inferred from homology"/>
<dbReference type="InterPro" id="IPR003439">
    <property type="entry name" value="ABC_transporter-like_ATP-bd"/>
</dbReference>
<dbReference type="PROSITE" id="PS50893">
    <property type="entry name" value="ABC_TRANSPORTER_2"/>
    <property type="match status" value="1"/>
</dbReference>
<keyword evidence="6" id="KW-0547">Nucleotide-binding</keyword>
<comment type="similarity">
    <text evidence="2">Belongs to the ABC transporter superfamily.</text>
</comment>
<dbReference type="Gene3D" id="3.40.50.300">
    <property type="entry name" value="P-loop containing nucleotide triphosphate hydrolases"/>
    <property type="match status" value="1"/>
</dbReference>
<keyword evidence="7 11" id="KW-0067">ATP-binding</keyword>
<evidence type="ECO:0000256" key="4">
    <source>
        <dbReference type="ARBA" id="ARBA00022475"/>
    </source>
</evidence>
<dbReference type="PROSITE" id="PS00211">
    <property type="entry name" value="ABC_TRANSPORTER_1"/>
    <property type="match status" value="1"/>
</dbReference>
<accession>A0ABV1LWT9</accession>
<dbReference type="InterPro" id="IPR027417">
    <property type="entry name" value="P-loop_NTPase"/>
</dbReference>
<dbReference type="GO" id="GO:0005524">
    <property type="term" value="F:ATP binding"/>
    <property type="evidence" value="ECO:0007669"/>
    <property type="project" value="UniProtKB-KW"/>
</dbReference>
<keyword evidence="3" id="KW-0813">Transport</keyword>
<dbReference type="InterPro" id="IPR030679">
    <property type="entry name" value="ABC_ATPase_HisP-typ"/>
</dbReference>
<gene>
    <name evidence="11" type="ORF">N0A02_28425</name>
</gene>
<reference evidence="11 12" key="1">
    <citation type="journal article" date="2024" name="Chem. Sci.">
        <title>Discovery of a lagriamide polyketide by integrated genome mining, isotopic labeling, and untargeted metabolomics.</title>
        <authorList>
            <person name="Fergusson C.H."/>
            <person name="Saulog J."/>
            <person name="Paulo B.S."/>
            <person name="Wilson D.M."/>
            <person name="Liu D.Y."/>
            <person name="Morehouse N.J."/>
            <person name="Waterworth S."/>
            <person name="Barkei J."/>
            <person name="Gray C.A."/>
            <person name="Kwan J.C."/>
            <person name="Eustaquio A.S."/>
            <person name="Linington R.G."/>
        </authorList>
    </citation>
    <scope>NUCLEOTIDE SEQUENCE [LARGE SCALE GENOMIC DNA]</scope>
    <source>
        <strain evidence="11 12">RL17-338-BIF-B</strain>
    </source>
</reference>
<evidence type="ECO:0000256" key="9">
    <source>
        <dbReference type="ARBA" id="ARBA00023136"/>
    </source>
</evidence>
<evidence type="ECO:0000259" key="10">
    <source>
        <dbReference type="PROSITE" id="PS50893"/>
    </source>
</evidence>
<dbReference type="InterPro" id="IPR003593">
    <property type="entry name" value="AAA+_ATPase"/>
</dbReference>
<protein>
    <submittedName>
        <fullName evidence="11">Amino acid ABC transporter ATP-binding protein</fullName>
    </submittedName>
</protein>
<evidence type="ECO:0000256" key="8">
    <source>
        <dbReference type="ARBA" id="ARBA00022970"/>
    </source>
</evidence>
<dbReference type="Proteomes" id="UP001469089">
    <property type="component" value="Unassembled WGS sequence"/>
</dbReference>
<comment type="subcellular location">
    <subcellularLocation>
        <location evidence="1">Cell membrane</location>
        <topology evidence="1">Peripheral membrane protein</topology>
    </subcellularLocation>
</comment>
<evidence type="ECO:0000256" key="6">
    <source>
        <dbReference type="ARBA" id="ARBA00022741"/>
    </source>
</evidence>
<organism evidence="11 12">
    <name type="scientific">Paraburkholderia acidicola</name>
    <dbReference type="NCBI Taxonomy" id="1912599"/>
    <lineage>
        <taxon>Bacteria</taxon>
        <taxon>Pseudomonadati</taxon>
        <taxon>Pseudomonadota</taxon>
        <taxon>Betaproteobacteria</taxon>
        <taxon>Burkholderiales</taxon>
        <taxon>Burkholderiaceae</taxon>
        <taxon>Paraburkholderia</taxon>
    </lineage>
</organism>
<evidence type="ECO:0000256" key="5">
    <source>
        <dbReference type="ARBA" id="ARBA00022519"/>
    </source>
</evidence>
<keyword evidence="8" id="KW-0029">Amino-acid transport</keyword>
<dbReference type="PANTHER" id="PTHR43166:SF9">
    <property type="entry name" value="GLUTAMATE_ASPARTATE IMPORT ATP-BINDING PROTEIN GLTL"/>
    <property type="match status" value="1"/>
</dbReference>
<dbReference type="Pfam" id="PF00005">
    <property type="entry name" value="ABC_tran"/>
    <property type="match status" value="1"/>
</dbReference>
<dbReference type="CDD" id="cd03262">
    <property type="entry name" value="ABC_HisP_GlnQ"/>
    <property type="match status" value="1"/>
</dbReference>
<dbReference type="InterPro" id="IPR017871">
    <property type="entry name" value="ABC_transporter-like_CS"/>
</dbReference>
<feature type="domain" description="ABC transporter" evidence="10">
    <location>
        <begin position="18"/>
        <end position="262"/>
    </location>
</feature>
<dbReference type="SMART" id="SM00382">
    <property type="entry name" value="AAA"/>
    <property type="match status" value="1"/>
</dbReference>
<dbReference type="PANTHER" id="PTHR43166">
    <property type="entry name" value="AMINO ACID IMPORT ATP-BINDING PROTEIN"/>
    <property type="match status" value="1"/>
</dbReference>
<evidence type="ECO:0000313" key="11">
    <source>
        <dbReference type="EMBL" id="MEQ5843391.1"/>
    </source>
</evidence>
<dbReference type="InterPro" id="IPR050086">
    <property type="entry name" value="MetN_ABC_transporter-like"/>
</dbReference>
<evidence type="ECO:0000256" key="2">
    <source>
        <dbReference type="ARBA" id="ARBA00005417"/>
    </source>
</evidence>
<keyword evidence="9" id="KW-0472">Membrane</keyword>
<evidence type="ECO:0000256" key="1">
    <source>
        <dbReference type="ARBA" id="ARBA00004202"/>
    </source>
</evidence>
<dbReference type="PIRSF" id="PIRSF039085">
    <property type="entry name" value="ABC_ATPase_HisP"/>
    <property type="match status" value="1"/>
</dbReference>
<comment type="caution">
    <text evidence="11">The sequence shown here is derived from an EMBL/GenBank/DDBJ whole genome shotgun (WGS) entry which is preliminary data.</text>
</comment>